<dbReference type="PROSITE" id="PS51257">
    <property type="entry name" value="PROKAR_LIPOPROTEIN"/>
    <property type="match status" value="1"/>
</dbReference>
<evidence type="ECO:0000256" key="1">
    <source>
        <dbReference type="SAM" id="SignalP"/>
    </source>
</evidence>
<name>A0A9D9IMM3_9BACT</name>
<organism evidence="2 3">
    <name type="scientific">Candidatus Cryptobacteroides faecigallinarum</name>
    <dbReference type="NCBI Taxonomy" id="2840763"/>
    <lineage>
        <taxon>Bacteria</taxon>
        <taxon>Pseudomonadati</taxon>
        <taxon>Bacteroidota</taxon>
        <taxon>Bacteroidia</taxon>
        <taxon>Bacteroidales</taxon>
        <taxon>Candidatus Cryptobacteroides</taxon>
    </lineage>
</organism>
<evidence type="ECO:0000313" key="2">
    <source>
        <dbReference type="EMBL" id="MBO8475080.1"/>
    </source>
</evidence>
<sequence>MKRFMSLCALSFALCAGMVSCEKTPDNSYEGTNYIYLSSDNTSMYGVEGESITVNVMLTTSLDEDAEINFEVKGGEGIVELEGNPVLIPAGETTASFDIKCVEGIDIAENTVLSVDLVSGPEKLAVRDPFQFTVMVVGSSSLTDEQKAIIEDYKSSTGIDLSKYIGLVDVTTLYTGTDPDTYEPLPVQTITGKTAIVLSEASVSGKPVLKMLSNPMGIQDEMYETLRTVTVDNTDFWYGEWASPSYAMLMEAISWTSESQEVFSMSLDNIVFNADKTIDFLGEIENQYGDPITAVPFDYTFSAYDRELEAIASGKLDPVNTPDWAGDCTASPYYHLNCDDITSDEYEGGNWIEPKAEISDEKLVFTFCMYRCALDSDYTRVIATYTPAE</sequence>
<feature type="chain" id="PRO_5039381977" evidence="1">
    <location>
        <begin position="22"/>
        <end position="389"/>
    </location>
</feature>
<gene>
    <name evidence="2" type="ORF">IAB91_07320</name>
</gene>
<reference evidence="2" key="1">
    <citation type="submission" date="2020-10" db="EMBL/GenBank/DDBJ databases">
        <authorList>
            <person name="Gilroy R."/>
        </authorList>
    </citation>
    <scope>NUCLEOTIDE SEQUENCE</scope>
    <source>
        <strain evidence="2">B1-13419</strain>
    </source>
</reference>
<evidence type="ECO:0000313" key="3">
    <source>
        <dbReference type="Proteomes" id="UP000823757"/>
    </source>
</evidence>
<comment type="caution">
    <text evidence="2">The sequence shown here is derived from an EMBL/GenBank/DDBJ whole genome shotgun (WGS) entry which is preliminary data.</text>
</comment>
<feature type="signal peptide" evidence="1">
    <location>
        <begin position="1"/>
        <end position="21"/>
    </location>
</feature>
<keyword evidence="1" id="KW-0732">Signal</keyword>
<protein>
    <submittedName>
        <fullName evidence="2">DUF4929 family protein</fullName>
    </submittedName>
</protein>
<dbReference type="EMBL" id="JADIMD010000109">
    <property type="protein sequence ID" value="MBO8475080.1"/>
    <property type="molecule type" value="Genomic_DNA"/>
</dbReference>
<dbReference type="InterPro" id="IPR032562">
    <property type="entry name" value="DUF4929"/>
</dbReference>
<accession>A0A9D9IMM3</accession>
<proteinExistence type="predicted"/>
<dbReference type="Proteomes" id="UP000823757">
    <property type="component" value="Unassembled WGS sequence"/>
</dbReference>
<dbReference type="AlphaFoldDB" id="A0A9D9IMM3"/>
<dbReference type="Pfam" id="PF16283">
    <property type="entry name" value="DUF4929"/>
    <property type="match status" value="1"/>
</dbReference>
<reference evidence="2" key="2">
    <citation type="journal article" date="2021" name="PeerJ">
        <title>Extensive microbial diversity within the chicken gut microbiome revealed by metagenomics and culture.</title>
        <authorList>
            <person name="Gilroy R."/>
            <person name="Ravi A."/>
            <person name="Getino M."/>
            <person name="Pursley I."/>
            <person name="Horton D.L."/>
            <person name="Alikhan N.F."/>
            <person name="Baker D."/>
            <person name="Gharbi K."/>
            <person name="Hall N."/>
            <person name="Watson M."/>
            <person name="Adriaenssens E.M."/>
            <person name="Foster-Nyarko E."/>
            <person name="Jarju S."/>
            <person name="Secka A."/>
            <person name="Antonio M."/>
            <person name="Oren A."/>
            <person name="Chaudhuri R.R."/>
            <person name="La Ragione R."/>
            <person name="Hildebrand F."/>
            <person name="Pallen M.J."/>
        </authorList>
    </citation>
    <scope>NUCLEOTIDE SEQUENCE</scope>
    <source>
        <strain evidence="2">B1-13419</strain>
    </source>
</reference>